<dbReference type="KEGG" id="rpf:Rpic12D_2990"/>
<comment type="subcellular location">
    <subcellularLocation>
        <location evidence="2 7">Periplasm</location>
    </subcellularLocation>
</comment>
<evidence type="ECO:0000256" key="4">
    <source>
        <dbReference type="ARBA" id="ARBA00009284"/>
    </source>
</evidence>
<dbReference type="STRING" id="428406.Rpic12D_2990"/>
<evidence type="ECO:0000259" key="8">
    <source>
        <dbReference type="Pfam" id="PF04349"/>
    </source>
</evidence>
<dbReference type="InterPro" id="IPR011013">
    <property type="entry name" value="Gal_mutarotase_sf_dom"/>
</dbReference>
<comment type="PTM">
    <text evidence="7">Predicted to be exported by the Tat system. The position of the signal peptide cleavage has not been experimentally proven.</text>
</comment>
<proteinExistence type="inferred from homology"/>
<dbReference type="EMBL" id="CP001644">
    <property type="protein sequence ID" value="ACS64260.1"/>
    <property type="molecule type" value="Genomic_DNA"/>
</dbReference>
<gene>
    <name evidence="7" type="primary">opgD</name>
    <name evidence="9" type="ordered locus">Rpic12D_2990</name>
</gene>
<evidence type="ECO:0000256" key="5">
    <source>
        <dbReference type="ARBA" id="ARBA00022729"/>
    </source>
</evidence>
<dbReference type="Gene3D" id="2.70.98.10">
    <property type="match status" value="1"/>
</dbReference>
<dbReference type="AlphaFoldDB" id="C6BFZ1"/>
<sequence length="560" mass="61697">MLPGRGLCEDESPLAHPLVLPRSMHRRDLLKQLAAGLLALAPGLSRSATPGTAAGAPEPFDEARLLARARTLAARPYRPRSTQLPAPLAALNWDGYQSIGYRPDHALWAGQHLPFEARFFHLGLFFKSAVQMHEVVDGQARLIAYDPAMFDYGRSGLARQALPADLGFAGFRLTTKADPTRDVAAFLGASYFRAVGGQWQYGMSARGLAIDTGLPRAEEFPDFTEFWLVRPAADADTARVYALLDSPSVAGIYRFDIRPGDALVMDVAATLYVRKPIERLGIAPLTSMFLYGENDRTDRAGDRHSAARRWRASDWRPEIHDSDGLAIWRGSGEWIWRPLANPPVLRSQRFADDSPRGFGLLQRDRNSDHYQDDGVFYEKRPSVWVEPTHDWGEGAVELVELSANDETFDNIVAFWRPAVAPHAGQELAFGYRLTWGAQPAAASPLARVVATRTGIGGVVGQPRKYFSWRFVVDFAGGELSRLGRSTAGSTVEPVIRASRGRVEIASARPLASIDGVRAMFDVVPDASNAPIELLLTLQSGERLLSETWAYQWTPPVDRGV</sequence>
<protein>
    <recommendedName>
        <fullName evidence="7">Glucans biosynthesis protein D</fullName>
    </recommendedName>
</protein>
<evidence type="ECO:0000256" key="3">
    <source>
        <dbReference type="ARBA" id="ARBA00005001"/>
    </source>
</evidence>
<dbReference type="PANTHER" id="PTHR30504:SF3">
    <property type="entry name" value="GLUCANS BIOSYNTHESIS PROTEIN D"/>
    <property type="match status" value="1"/>
</dbReference>
<dbReference type="InterPro" id="IPR007444">
    <property type="entry name" value="Glucan_biosyn_MdoG_C"/>
</dbReference>
<dbReference type="Pfam" id="PF04349">
    <property type="entry name" value="MdoG"/>
    <property type="match status" value="1"/>
</dbReference>
<dbReference type="GO" id="GO:0030246">
    <property type="term" value="F:carbohydrate binding"/>
    <property type="evidence" value="ECO:0007669"/>
    <property type="project" value="InterPro"/>
</dbReference>
<dbReference type="SUPFAM" id="SSF74650">
    <property type="entry name" value="Galactose mutarotase-like"/>
    <property type="match status" value="1"/>
</dbReference>
<feature type="domain" description="Glucan biosynthesis periplasmic MdoG C-terminal" evidence="8">
    <location>
        <begin position="60"/>
        <end position="552"/>
    </location>
</feature>
<comment type="similarity">
    <text evidence="4 7">Belongs to the OpgD/OpgG family.</text>
</comment>
<dbReference type="UniPathway" id="UPA00637"/>
<evidence type="ECO:0000256" key="7">
    <source>
        <dbReference type="HAMAP-Rule" id="MF_01068"/>
    </source>
</evidence>
<dbReference type="GO" id="GO:0051274">
    <property type="term" value="P:beta-glucan biosynthetic process"/>
    <property type="evidence" value="ECO:0007669"/>
    <property type="project" value="TreeGrafter"/>
</dbReference>
<dbReference type="Gene3D" id="2.60.40.10">
    <property type="entry name" value="Immunoglobulins"/>
    <property type="match status" value="1"/>
</dbReference>
<evidence type="ECO:0000256" key="2">
    <source>
        <dbReference type="ARBA" id="ARBA00004418"/>
    </source>
</evidence>
<dbReference type="InterPro" id="IPR006311">
    <property type="entry name" value="TAT_signal"/>
</dbReference>
<dbReference type="FunFam" id="2.70.98.10:FF:000001">
    <property type="entry name" value="Glucans biosynthesis protein G"/>
    <property type="match status" value="1"/>
</dbReference>
<accession>C6BFZ1</accession>
<dbReference type="GO" id="GO:0030288">
    <property type="term" value="C:outer membrane-bounded periplasmic space"/>
    <property type="evidence" value="ECO:0007669"/>
    <property type="project" value="TreeGrafter"/>
</dbReference>
<dbReference type="InterPro" id="IPR023724">
    <property type="entry name" value="Glucan_biosyn_MdoD"/>
</dbReference>
<dbReference type="HOGENOM" id="CLU_023403_2_0_4"/>
<dbReference type="HAMAP" id="MF_01068">
    <property type="entry name" value="MdoD_OpgD"/>
    <property type="match status" value="1"/>
</dbReference>
<dbReference type="SUPFAM" id="SSF81296">
    <property type="entry name" value="E set domains"/>
    <property type="match status" value="1"/>
</dbReference>
<evidence type="ECO:0000313" key="9">
    <source>
        <dbReference type="EMBL" id="ACS64260.1"/>
    </source>
</evidence>
<dbReference type="GO" id="GO:0003824">
    <property type="term" value="F:catalytic activity"/>
    <property type="evidence" value="ECO:0007669"/>
    <property type="project" value="InterPro"/>
</dbReference>
<dbReference type="PROSITE" id="PS51318">
    <property type="entry name" value="TAT"/>
    <property type="match status" value="1"/>
</dbReference>
<keyword evidence="5 7" id="KW-0732">Signal</keyword>
<comment type="pathway">
    <text evidence="3 7">Glycan metabolism; osmoregulated periplasmic glucan (OPG) biosynthesis.</text>
</comment>
<organism evidence="9">
    <name type="scientific">Ralstonia pickettii (strain 12D)</name>
    <dbReference type="NCBI Taxonomy" id="428406"/>
    <lineage>
        <taxon>Bacteria</taxon>
        <taxon>Pseudomonadati</taxon>
        <taxon>Pseudomonadota</taxon>
        <taxon>Betaproteobacteria</taxon>
        <taxon>Burkholderiales</taxon>
        <taxon>Burkholderiaceae</taxon>
        <taxon>Ralstonia</taxon>
    </lineage>
</organism>
<reference evidence="9" key="1">
    <citation type="submission" date="2009-06" db="EMBL/GenBank/DDBJ databases">
        <title>Complete sequence chromosome 1 of Ralstonia pickettii 12D.</title>
        <authorList>
            <consortium name="US DOE Joint Genome Institute"/>
            <person name="Lucas S."/>
            <person name="Copeland A."/>
            <person name="Lapidus A."/>
            <person name="Glavina del Rio T."/>
            <person name="Dalin E."/>
            <person name="Tice H."/>
            <person name="Bruce D."/>
            <person name="Goodwin L."/>
            <person name="Pitluck S."/>
            <person name="Sims D."/>
            <person name="Meincke L."/>
            <person name="Brettin T."/>
            <person name="Detter J.C."/>
            <person name="Han C."/>
            <person name="Larimer F."/>
            <person name="Land M."/>
            <person name="Hauser L."/>
            <person name="Kyrpides N."/>
            <person name="Ovchinnikova G."/>
            <person name="Marsh T."/>
            <person name="Richardson P."/>
        </authorList>
    </citation>
    <scope>NUCLEOTIDE SEQUENCE [LARGE SCALE GENOMIC DNA]</scope>
    <source>
        <strain evidence="9">12D</strain>
    </source>
</reference>
<evidence type="ECO:0000256" key="6">
    <source>
        <dbReference type="ARBA" id="ARBA00022764"/>
    </source>
</evidence>
<dbReference type="PIRSF" id="PIRSF006281">
    <property type="entry name" value="MdoG"/>
    <property type="match status" value="1"/>
</dbReference>
<evidence type="ECO:0000256" key="1">
    <source>
        <dbReference type="ARBA" id="ARBA00003985"/>
    </source>
</evidence>
<dbReference type="InterPro" id="IPR013783">
    <property type="entry name" value="Ig-like_fold"/>
</dbReference>
<keyword evidence="6 7" id="KW-0574">Periplasm</keyword>
<dbReference type="InterPro" id="IPR014718">
    <property type="entry name" value="GH-type_carb-bd"/>
</dbReference>
<dbReference type="PANTHER" id="PTHR30504">
    <property type="entry name" value="GLUCANS BIOSYNTHESIS PROTEIN"/>
    <property type="match status" value="1"/>
</dbReference>
<dbReference type="InterPro" id="IPR014438">
    <property type="entry name" value="Glucan_biosyn_MdoG/MdoD"/>
</dbReference>
<comment type="function">
    <text evidence="1 7">Probably involved in the control of the structural glucose backbone of osmoregulated periplasmic glucans (OPGs).</text>
</comment>
<name>C6BFZ1_RALP1</name>
<dbReference type="InterPro" id="IPR014756">
    <property type="entry name" value="Ig_E-set"/>
</dbReference>